<keyword evidence="3" id="KW-1185">Reference proteome</keyword>
<dbReference type="Gene3D" id="3.60.21.10">
    <property type="match status" value="1"/>
</dbReference>
<gene>
    <name evidence="2" type="primary">213</name>
    <name evidence="2" type="ORF">SEA_PUMPERNICKEL_213</name>
</gene>
<feature type="domain" description="Calcineurin-like phosphoesterase" evidence="1">
    <location>
        <begin position="39"/>
        <end position="174"/>
    </location>
</feature>
<dbReference type="EMBL" id="OK040790">
    <property type="protein sequence ID" value="UDL15963.1"/>
    <property type="molecule type" value="Genomic_DNA"/>
</dbReference>
<evidence type="ECO:0000259" key="1">
    <source>
        <dbReference type="Pfam" id="PF12850"/>
    </source>
</evidence>
<reference evidence="2" key="1">
    <citation type="submission" date="2021-09" db="EMBL/GenBank/DDBJ databases">
        <authorList>
            <person name="Andersen S.H."/>
            <person name="Beall E.A."/>
            <person name="Cappelle B."/>
            <person name="Falteisek K.J."/>
            <person name="Fenske B.A."/>
            <person name="Gansluckner N.W."/>
            <person name="Gilbertson S.M."/>
            <person name="Krings K.J."/>
            <person name="Mobeck M."/>
            <person name="Odeku J.O."/>
            <person name="Poncelet M.E."/>
            <person name="Rohr J.R."/>
            <person name="Rolands L."/>
            <person name="Whipple C.D."/>
            <person name="Whipple E.M."/>
            <person name="Spring A.M."/>
            <person name="Klyczek K."/>
            <person name="Garlena R.A."/>
            <person name="Russell D.A."/>
            <person name="Pope W.H."/>
            <person name="Jacobs-Sera D."/>
            <person name="Hatfull G.F."/>
        </authorList>
    </citation>
    <scope>NUCLEOTIDE SEQUENCE</scope>
</reference>
<dbReference type="Proteomes" id="UP000827768">
    <property type="component" value="Segment"/>
</dbReference>
<dbReference type="KEGG" id="vg:80019854"/>
<dbReference type="SUPFAM" id="SSF56300">
    <property type="entry name" value="Metallo-dependent phosphatases"/>
    <property type="match status" value="1"/>
</dbReference>
<accession>A0AAE9C2J2</accession>
<dbReference type="RefSeq" id="YP_010755203.1">
    <property type="nucleotide sequence ID" value="NC_073468.1"/>
</dbReference>
<protein>
    <submittedName>
        <fullName evidence="2">Metallophosphoesterase</fullName>
    </submittedName>
</protein>
<dbReference type="InterPro" id="IPR029052">
    <property type="entry name" value="Metallo-depent_PP-like"/>
</dbReference>
<dbReference type="InterPro" id="IPR024654">
    <property type="entry name" value="Calcineurin-like_PHP_lpxH"/>
</dbReference>
<dbReference type="GeneID" id="80019854"/>
<dbReference type="Pfam" id="PF12850">
    <property type="entry name" value="Metallophos_2"/>
    <property type="match status" value="1"/>
</dbReference>
<sequence length="207" mass="23845">MAAALWYAYTMTERHFITDLHDGHEFVSRLRGFETVEEHRAALDENIRKAVRKDDTLYILGDLAMNPHKAGTFAWIQSLPGTKHFISGNHDLVHPAHSKSLKEQQRPEWRDTFATVNPFARIKVLGKTVLLSHFPYEGEGGRENITERWAEYRLRDEGHFLIHGHTHDTMIEHYSAKGTPLFHAGVDAHGLKPVSEHEITSWVERHL</sequence>
<evidence type="ECO:0000313" key="3">
    <source>
        <dbReference type="Proteomes" id="UP000827768"/>
    </source>
</evidence>
<organism evidence="2 3">
    <name type="scientific">Microbacterium phage Pumpernickel</name>
    <dbReference type="NCBI Taxonomy" id="2885983"/>
    <lineage>
        <taxon>Viruses</taxon>
        <taxon>Duplodnaviria</taxon>
        <taxon>Heunggongvirae</taxon>
        <taxon>Uroviricota</taxon>
        <taxon>Caudoviricetes</taxon>
        <taxon>Pumpernickelvirus</taxon>
        <taxon>Pumpernickelvirus pumpernickel</taxon>
    </lineage>
</organism>
<proteinExistence type="predicted"/>
<name>A0AAE9C2J2_9CAUD</name>
<evidence type="ECO:0000313" key="2">
    <source>
        <dbReference type="EMBL" id="UDL15963.1"/>
    </source>
</evidence>